<dbReference type="RefSeq" id="WP_168008265.1">
    <property type="nucleotide sequence ID" value="NZ_JAATHJ010000025.1"/>
</dbReference>
<evidence type="ECO:0000256" key="1">
    <source>
        <dbReference type="ARBA" id="ARBA00022553"/>
    </source>
</evidence>
<dbReference type="SMART" id="SM00421">
    <property type="entry name" value="HTH_LUXR"/>
    <property type="match status" value="1"/>
</dbReference>
<evidence type="ECO:0000313" key="6">
    <source>
        <dbReference type="Proteomes" id="UP000752012"/>
    </source>
</evidence>
<dbReference type="GO" id="GO:0000160">
    <property type="term" value="P:phosphorelay signal transduction system"/>
    <property type="evidence" value="ECO:0007669"/>
    <property type="project" value="InterPro"/>
</dbReference>
<feature type="domain" description="HTH luxR-type" evidence="3">
    <location>
        <begin position="133"/>
        <end position="198"/>
    </location>
</feature>
<evidence type="ECO:0000313" key="5">
    <source>
        <dbReference type="EMBL" id="NJP38612.1"/>
    </source>
</evidence>
<feature type="modified residue" description="4-aspartylphosphate" evidence="2">
    <location>
        <position position="54"/>
    </location>
</feature>
<dbReference type="PROSITE" id="PS50110">
    <property type="entry name" value="RESPONSE_REGULATORY"/>
    <property type="match status" value="1"/>
</dbReference>
<dbReference type="CDD" id="cd17535">
    <property type="entry name" value="REC_NarL-like"/>
    <property type="match status" value="1"/>
</dbReference>
<dbReference type="GO" id="GO:0006355">
    <property type="term" value="P:regulation of DNA-templated transcription"/>
    <property type="evidence" value="ECO:0007669"/>
    <property type="project" value="InterPro"/>
</dbReference>
<evidence type="ECO:0000256" key="2">
    <source>
        <dbReference type="PROSITE-ProRule" id="PRU00169"/>
    </source>
</evidence>
<dbReference type="Gene3D" id="3.40.50.2300">
    <property type="match status" value="1"/>
</dbReference>
<dbReference type="InterPro" id="IPR058245">
    <property type="entry name" value="NreC/VraR/RcsB-like_REC"/>
</dbReference>
<organism evidence="5 6">
    <name type="scientific">Alkalicoccus luteus</name>
    <dbReference type="NCBI Taxonomy" id="1237094"/>
    <lineage>
        <taxon>Bacteria</taxon>
        <taxon>Bacillati</taxon>
        <taxon>Bacillota</taxon>
        <taxon>Bacilli</taxon>
        <taxon>Bacillales</taxon>
        <taxon>Bacillaceae</taxon>
        <taxon>Alkalicoccus</taxon>
    </lineage>
</organism>
<dbReference type="EMBL" id="JAATHJ010000025">
    <property type="protein sequence ID" value="NJP38612.1"/>
    <property type="molecule type" value="Genomic_DNA"/>
</dbReference>
<dbReference type="InterPro" id="IPR000792">
    <property type="entry name" value="Tscrpt_reg_LuxR_C"/>
</dbReference>
<dbReference type="Proteomes" id="UP000752012">
    <property type="component" value="Unassembled WGS sequence"/>
</dbReference>
<protein>
    <submittedName>
        <fullName evidence="5">Response regulator transcription factor</fullName>
    </submittedName>
</protein>
<dbReference type="InterPro" id="IPR001789">
    <property type="entry name" value="Sig_transdc_resp-reg_receiver"/>
</dbReference>
<dbReference type="CDD" id="cd06170">
    <property type="entry name" value="LuxR_C_like"/>
    <property type="match status" value="1"/>
</dbReference>
<dbReference type="InterPro" id="IPR011006">
    <property type="entry name" value="CheY-like_superfamily"/>
</dbReference>
<dbReference type="Pfam" id="PF00196">
    <property type="entry name" value="GerE"/>
    <property type="match status" value="1"/>
</dbReference>
<dbReference type="InterPro" id="IPR051015">
    <property type="entry name" value="EvgA-like"/>
</dbReference>
<dbReference type="PROSITE" id="PS50043">
    <property type="entry name" value="HTH_LUXR_2"/>
    <property type="match status" value="1"/>
</dbReference>
<dbReference type="PRINTS" id="PR00038">
    <property type="entry name" value="HTHLUXR"/>
</dbReference>
<dbReference type="PANTHER" id="PTHR45566">
    <property type="entry name" value="HTH-TYPE TRANSCRIPTIONAL REGULATOR YHJB-RELATED"/>
    <property type="match status" value="1"/>
</dbReference>
<keyword evidence="6" id="KW-1185">Reference proteome</keyword>
<name>A0A969PZX1_9BACI</name>
<accession>A0A969PZX1</accession>
<reference evidence="5 6" key="1">
    <citation type="submission" date="2020-03" db="EMBL/GenBank/DDBJ databases">
        <title>Assessment of the enzymatic potential of alkaline-tolerant lipase obtained from Bacillus luteus H11 (technogenic soil) for the bioremediation of saline soils contaminated with petroleum substances.</title>
        <authorList>
            <person name="Kalwasinska A."/>
        </authorList>
    </citation>
    <scope>NUCLEOTIDE SEQUENCE [LARGE SCALE GENOMIC DNA]</scope>
    <source>
        <strain evidence="5 6">H11</strain>
    </source>
</reference>
<dbReference type="SUPFAM" id="SSF52172">
    <property type="entry name" value="CheY-like"/>
    <property type="match status" value="1"/>
</dbReference>
<evidence type="ECO:0000259" key="4">
    <source>
        <dbReference type="PROSITE" id="PS50110"/>
    </source>
</evidence>
<evidence type="ECO:0000259" key="3">
    <source>
        <dbReference type="PROSITE" id="PS50043"/>
    </source>
</evidence>
<feature type="domain" description="Response regulatory" evidence="4">
    <location>
        <begin position="3"/>
        <end position="119"/>
    </location>
</feature>
<dbReference type="SMART" id="SM00448">
    <property type="entry name" value="REC"/>
    <property type="match status" value="1"/>
</dbReference>
<sequence length="210" mass="23427">MCRLLLADDHQVVRDGMKMIVESREGFTTVGEAADGAELLEKALTVKPDVILSDLKMPGPSVIDSALKLKAALPDVKLIVLTAYDEQGDVSRAMQNQIDGYIMKDTPPDRILSTVEMVLNGFTCFQPQVEKLQETETLSFTPREKEVFACIVENYSNQEIAEKLFVSETTVKSHVRQVLKKTGQPNRSQAVLHVLKHNLIDFNRLKENAG</sequence>
<dbReference type="AlphaFoldDB" id="A0A969PZX1"/>
<keyword evidence="1 2" id="KW-0597">Phosphoprotein</keyword>
<comment type="caution">
    <text evidence="5">The sequence shown here is derived from an EMBL/GenBank/DDBJ whole genome shotgun (WGS) entry which is preliminary data.</text>
</comment>
<gene>
    <name evidence="5" type="ORF">HCN83_13605</name>
</gene>
<proteinExistence type="predicted"/>
<dbReference type="Pfam" id="PF00072">
    <property type="entry name" value="Response_reg"/>
    <property type="match status" value="1"/>
</dbReference>
<dbReference type="PANTHER" id="PTHR45566:SF2">
    <property type="entry name" value="NARL SUBFAMILY"/>
    <property type="match status" value="1"/>
</dbReference>